<dbReference type="Proteomes" id="UP000828390">
    <property type="component" value="Unassembled WGS sequence"/>
</dbReference>
<name>A0A9D4BK91_DREPO</name>
<dbReference type="AlphaFoldDB" id="A0A9D4BK91"/>
<gene>
    <name evidence="1" type="ORF">DPMN_083832</name>
</gene>
<evidence type="ECO:0000313" key="1">
    <source>
        <dbReference type="EMBL" id="KAH3696368.1"/>
    </source>
</evidence>
<reference evidence="1" key="1">
    <citation type="journal article" date="2019" name="bioRxiv">
        <title>The Genome of the Zebra Mussel, Dreissena polymorpha: A Resource for Invasive Species Research.</title>
        <authorList>
            <person name="McCartney M.A."/>
            <person name="Auch B."/>
            <person name="Kono T."/>
            <person name="Mallez S."/>
            <person name="Zhang Y."/>
            <person name="Obille A."/>
            <person name="Becker A."/>
            <person name="Abrahante J.E."/>
            <person name="Garbe J."/>
            <person name="Badalamenti J.P."/>
            <person name="Herman A."/>
            <person name="Mangelson H."/>
            <person name="Liachko I."/>
            <person name="Sullivan S."/>
            <person name="Sone E.D."/>
            <person name="Koren S."/>
            <person name="Silverstein K.A.T."/>
            <person name="Beckman K.B."/>
            <person name="Gohl D.M."/>
        </authorList>
    </citation>
    <scope>NUCLEOTIDE SEQUENCE</scope>
    <source>
        <strain evidence="1">Duluth1</strain>
        <tissue evidence="1">Whole animal</tissue>
    </source>
</reference>
<proteinExistence type="predicted"/>
<dbReference type="EMBL" id="JAIWYP010000016">
    <property type="protein sequence ID" value="KAH3696368.1"/>
    <property type="molecule type" value="Genomic_DNA"/>
</dbReference>
<protein>
    <submittedName>
        <fullName evidence="1">Uncharacterized protein</fullName>
    </submittedName>
</protein>
<keyword evidence="2" id="KW-1185">Reference proteome</keyword>
<accession>A0A9D4BK91</accession>
<organism evidence="1 2">
    <name type="scientific">Dreissena polymorpha</name>
    <name type="common">Zebra mussel</name>
    <name type="synonym">Mytilus polymorpha</name>
    <dbReference type="NCBI Taxonomy" id="45954"/>
    <lineage>
        <taxon>Eukaryota</taxon>
        <taxon>Metazoa</taxon>
        <taxon>Spiralia</taxon>
        <taxon>Lophotrochozoa</taxon>
        <taxon>Mollusca</taxon>
        <taxon>Bivalvia</taxon>
        <taxon>Autobranchia</taxon>
        <taxon>Heteroconchia</taxon>
        <taxon>Euheterodonta</taxon>
        <taxon>Imparidentia</taxon>
        <taxon>Neoheterodontei</taxon>
        <taxon>Myida</taxon>
        <taxon>Dreissenoidea</taxon>
        <taxon>Dreissenidae</taxon>
        <taxon>Dreissena</taxon>
    </lineage>
</organism>
<sequence>MQERDYQPLAARGQLGSEYDRLADRDVLPRQYDDVEITETSFQSDVPQYRATLAARTMVTKTNYRNSFYKLKYSNIRIIKMYM</sequence>
<reference evidence="1" key="2">
    <citation type="submission" date="2020-11" db="EMBL/GenBank/DDBJ databases">
        <authorList>
            <person name="McCartney M.A."/>
            <person name="Auch B."/>
            <person name="Kono T."/>
            <person name="Mallez S."/>
            <person name="Becker A."/>
            <person name="Gohl D.M."/>
            <person name="Silverstein K.A.T."/>
            <person name="Koren S."/>
            <person name="Bechman K.B."/>
            <person name="Herman A."/>
            <person name="Abrahante J.E."/>
            <person name="Garbe J."/>
        </authorList>
    </citation>
    <scope>NUCLEOTIDE SEQUENCE</scope>
    <source>
        <strain evidence="1">Duluth1</strain>
        <tissue evidence="1">Whole animal</tissue>
    </source>
</reference>
<comment type="caution">
    <text evidence="1">The sequence shown here is derived from an EMBL/GenBank/DDBJ whole genome shotgun (WGS) entry which is preliminary data.</text>
</comment>
<evidence type="ECO:0000313" key="2">
    <source>
        <dbReference type="Proteomes" id="UP000828390"/>
    </source>
</evidence>